<proteinExistence type="predicted"/>
<keyword evidence="1" id="KW-0472">Membrane</keyword>
<keyword evidence="1" id="KW-0812">Transmembrane</keyword>
<evidence type="ECO:0000256" key="1">
    <source>
        <dbReference type="SAM" id="Phobius"/>
    </source>
</evidence>
<sequence>MHQKNIFVILGCCGIPLMLYALVCLAVASYTFLTDGLVSLGLFLYALLMSLPVFLYILTFFYMCLGKLIFKTLWLFGVLVLAVYIDYFFIIRGEDSIPFIIYVLVYMSSSMVISYLLKRHVDRQ</sequence>
<feature type="transmembrane region" description="Helical" evidence="1">
    <location>
        <begin position="97"/>
        <end position="117"/>
    </location>
</feature>
<dbReference type="Proteomes" id="UP000307074">
    <property type="component" value="Chromosome"/>
</dbReference>
<feature type="transmembrane region" description="Helical" evidence="1">
    <location>
        <begin position="72"/>
        <end position="91"/>
    </location>
</feature>
<feature type="transmembrane region" description="Helical" evidence="1">
    <location>
        <begin position="7"/>
        <end position="30"/>
    </location>
</feature>
<evidence type="ECO:0000313" key="3">
    <source>
        <dbReference type="Proteomes" id="UP000307074"/>
    </source>
</evidence>
<reference evidence="2 3" key="1">
    <citation type="submission" date="2018-07" db="EMBL/GenBank/DDBJ databases">
        <authorList>
            <person name="Feyereisen M."/>
        </authorList>
    </citation>
    <scope>NUCLEOTIDE SEQUENCE [LARGE SCALE GENOMIC DNA]</scope>
    <source>
        <strain evidence="2 3">UCCLBBS449</strain>
    </source>
</reference>
<protein>
    <submittedName>
        <fullName evidence="2">Uncharacterized protein</fullName>
    </submittedName>
</protein>
<feature type="transmembrane region" description="Helical" evidence="1">
    <location>
        <begin position="42"/>
        <end position="65"/>
    </location>
</feature>
<dbReference type="AlphaFoldDB" id="A0A5B7Y2H0"/>
<keyword evidence="1" id="KW-1133">Transmembrane helix</keyword>
<gene>
    <name evidence="2" type="ORF">UCCLBBS449_2482</name>
</gene>
<name>A0A5B7Y2H0_LEVBR</name>
<evidence type="ECO:0000313" key="2">
    <source>
        <dbReference type="EMBL" id="QCZ54384.1"/>
    </source>
</evidence>
<dbReference type="EMBL" id="CP031198">
    <property type="protein sequence ID" value="QCZ54384.1"/>
    <property type="molecule type" value="Genomic_DNA"/>
</dbReference>
<organism evidence="2 3">
    <name type="scientific">Levilactobacillus brevis</name>
    <name type="common">Lactobacillus brevis</name>
    <dbReference type="NCBI Taxonomy" id="1580"/>
    <lineage>
        <taxon>Bacteria</taxon>
        <taxon>Bacillati</taxon>
        <taxon>Bacillota</taxon>
        <taxon>Bacilli</taxon>
        <taxon>Lactobacillales</taxon>
        <taxon>Lactobacillaceae</taxon>
        <taxon>Levilactobacillus</taxon>
    </lineage>
</organism>
<accession>A0A5B7Y2H0</accession>